<dbReference type="CDD" id="cd12148">
    <property type="entry name" value="fungal_TF_MHR"/>
    <property type="match status" value="1"/>
</dbReference>
<sequence length="737" mass="83979">MEPATGRTSASSPAESSQRRERAAIAAQACETCRSRKSKCDEQRPKCGLCRRLNVECQYREPQPTKKDKTLVHILDTLNTMNGKLDVIGKTVSPGSFIFDMSSTMSPTSQHSSLGGMATAVERVAQPQRPRLFPHSQTMDSETPQAYEHLTTPHKLLLWPYIYMHLTAAGTDIQVDLEYVLQEGTPWFLRHEMAMHPNILSARPSLGQENGEQILVINGQRRVLFPKLTYEIMTNYTTHYFSTFNVLFPIVNYKEFSQDLLPTVARHGFGEGDMESVIVLLVLALGQVAVEGSYGQRIDVNEGGRRSGIRGGTAEMPPGLDLFNEARKRQGFVTTQCNMENIQLHLLTASEYSLYYESTARHLDFWRATSSAALACQVTLKCEPMDWDSPKGCQMKRIYWSCNLIENWYHFDLDLPRTGICDHEDQVPLPGDNMEASRQESQSMMCFLAMIALRRHISRIHQIIYEGEQRSSKGAIEPLYTLDDGVYSDLARATSANLGQPHRWFSTDILYSSSSRAEQNEDYGGPPVHVIQELSHQLDSWRHLLPAALQWSDEKRFAHPDDGTPHNPNKMMFVPDEGPGRAAEYRFNIDILTAQLRSRYYYARFMMYRPFIYKALHFPELMTAADAGYAGACLQAAMLWPICMSPCRDRKRLLPVLFSWTQNFLGVLLILRMTTEHPTLTRIREQYCDEEEFQLTVFLLLDWIIDMKQMEGIGAWGWKVLKQLYPDALEAAGRFAS</sequence>
<keyword evidence="1" id="KW-0479">Metal-binding</keyword>
<feature type="region of interest" description="Disordered" evidence="3">
    <location>
        <begin position="1"/>
        <end position="21"/>
    </location>
</feature>
<keyword evidence="6" id="KW-1185">Reference proteome</keyword>
<dbReference type="CDD" id="cd00067">
    <property type="entry name" value="GAL4"/>
    <property type="match status" value="1"/>
</dbReference>
<reference evidence="5" key="1">
    <citation type="submission" date="2022-10" db="EMBL/GenBank/DDBJ databases">
        <title>Culturing micro-colonial fungi from biological soil crusts in the Mojave desert and describing Neophaeococcomyces mojavensis, and introducing the new genera and species Taxawa tesnikishii.</title>
        <authorList>
            <person name="Kurbessoian T."/>
            <person name="Stajich J.E."/>
        </authorList>
    </citation>
    <scope>NUCLEOTIDE SEQUENCE</scope>
    <source>
        <strain evidence="5">TK_1</strain>
    </source>
</reference>
<evidence type="ECO:0000256" key="1">
    <source>
        <dbReference type="ARBA" id="ARBA00022723"/>
    </source>
</evidence>
<feature type="compositionally biased region" description="Low complexity" evidence="3">
    <location>
        <begin position="7"/>
        <end position="16"/>
    </location>
</feature>
<dbReference type="SMART" id="SM00066">
    <property type="entry name" value="GAL4"/>
    <property type="match status" value="1"/>
</dbReference>
<evidence type="ECO:0000313" key="5">
    <source>
        <dbReference type="EMBL" id="KAJ9667013.1"/>
    </source>
</evidence>
<gene>
    <name evidence="5" type="ORF">H2201_002846</name>
</gene>
<dbReference type="InterPro" id="IPR001138">
    <property type="entry name" value="Zn2Cys6_DnaBD"/>
</dbReference>
<dbReference type="PROSITE" id="PS00463">
    <property type="entry name" value="ZN2_CY6_FUNGAL_1"/>
    <property type="match status" value="1"/>
</dbReference>
<evidence type="ECO:0000259" key="4">
    <source>
        <dbReference type="PROSITE" id="PS50048"/>
    </source>
</evidence>
<dbReference type="PROSITE" id="PS50048">
    <property type="entry name" value="ZN2_CY6_FUNGAL_2"/>
    <property type="match status" value="1"/>
</dbReference>
<dbReference type="InterPro" id="IPR007219">
    <property type="entry name" value="XnlR_reg_dom"/>
</dbReference>
<protein>
    <recommendedName>
        <fullName evidence="4">Zn(2)-C6 fungal-type domain-containing protein</fullName>
    </recommendedName>
</protein>
<dbReference type="Gene3D" id="4.10.240.10">
    <property type="entry name" value="Zn(2)-C6 fungal-type DNA-binding domain"/>
    <property type="match status" value="1"/>
</dbReference>
<dbReference type="PANTHER" id="PTHR47785">
    <property type="entry name" value="ZN(II)2CYS6 TRANSCRIPTION FACTOR (EUROFUNG)-RELATED-RELATED"/>
    <property type="match status" value="1"/>
</dbReference>
<dbReference type="SUPFAM" id="SSF57701">
    <property type="entry name" value="Zn2/Cys6 DNA-binding domain"/>
    <property type="match status" value="1"/>
</dbReference>
<comment type="caution">
    <text evidence="5">The sequence shown here is derived from an EMBL/GenBank/DDBJ whole genome shotgun (WGS) entry which is preliminary data.</text>
</comment>
<organism evidence="5 6">
    <name type="scientific">Coniosporium apollinis</name>
    <dbReference type="NCBI Taxonomy" id="61459"/>
    <lineage>
        <taxon>Eukaryota</taxon>
        <taxon>Fungi</taxon>
        <taxon>Dikarya</taxon>
        <taxon>Ascomycota</taxon>
        <taxon>Pezizomycotina</taxon>
        <taxon>Dothideomycetes</taxon>
        <taxon>Dothideomycetes incertae sedis</taxon>
        <taxon>Coniosporium</taxon>
    </lineage>
</organism>
<dbReference type="Proteomes" id="UP001172684">
    <property type="component" value="Unassembled WGS sequence"/>
</dbReference>
<dbReference type="Pfam" id="PF00172">
    <property type="entry name" value="Zn_clus"/>
    <property type="match status" value="1"/>
</dbReference>
<keyword evidence="2" id="KW-0539">Nucleus</keyword>
<dbReference type="EMBL" id="JAPDRL010000015">
    <property type="protein sequence ID" value="KAJ9667013.1"/>
    <property type="molecule type" value="Genomic_DNA"/>
</dbReference>
<feature type="domain" description="Zn(2)-C6 fungal-type" evidence="4">
    <location>
        <begin position="29"/>
        <end position="59"/>
    </location>
</feature>
<evidence type="ECO:0000256" key="3">
    <source>
        <dbReference type="SAM" id="MobiDB-lite"/>
    </source>
</evidence>
<dbReference type="Pfam" id="PF04082">
    <property type="entry name" value="Fungal_trans"/>
    <property type="match status" value="1"/>
</dbReference>
<name>A0ABQ9P2E6_9PEZI</name>
<dbReference type="InterPro" id="IPR053181">
    <property type="entry name" value="EcdB-like_regulator"/>
</dbReference>
<evidence type="ECO:0000313" key="6">
    <source>
        <dbReference type="Proteomes" id="UP001172684"/>
    </source>
</evidence>
<evidence type="ECO:0000256" key="2">
    <source>
        <dbReference type="ARBA" id="ARBA00023242"/>
    </source>
</evidence>
<accession>A0ABQ9P2E6</accession>
<dbReference type="PANTHER" id="PTHR47785:SF6">
    <property type="entry name" value="ZN(II)2CYS6 TRANSCRIPTION FACTOR (EUROFUNG)"/>
    <property type="match status" value="1"/>
</dbReference>
<dbReference type="InterPro" id="IPR036864">
    <property type="entry name" value="Zn2-C6_fun-type_DNA-bd_sf"/>
</dbReference>
<proteinExistence type="predicted"/>